<accession>A0A1Q4HLM3</accession>
<dbReference type="Proteomes" id="UP000191039">
    <property type="component" value="Unassembled WGS sequence"/>
</dbReference>
<dbReference type="PANTHER" id="PTHR48228">
    <property type="entry name" value="SUCCINYL-COA--D-CITRAMALATE COA-TRANSFERASE"/>
    <property type="match status" value="1"/>
</dbReference>
<gene>
    <name evidence="1" type="ORF">BV510_06090</name>
    <name evidence="2" type="ORF">CRI78_23280</name>
</gene>
<dbReference type="Proteomes" id="UP000220340">
    <property type="component" value="Unassembled WGS sequence"/>
</dbReference>
<comment type="caution">
    <text evidence="2">The sequence shown here is derived from an EMBL/GenBank/DDBJ whole genome shotgun (WGS) entry which is preliminary data.</text>
</comment>
<protein>
    <submittedName>
        <fullName evidence="1">Carnitine dehydratase</fullName>
    </submittedName>
    <submittedName>
        <fullName evidence="2">CoA transferase</fullName>
    </submittedName>
</protein>
<evidence type="ECO:0000313" key="4">
    <source>
        <dbReference type="Proteomes" id="UP000220340"/>
    </source>
</evidence>
<dbReference type="PANTHER" id="PTHR48228:SF2">
    <property type="entry name" value="E-CINNAMOYL-COA:R-PHENYLLACTATE COA TRANSFERASE LARGE SUBUNIT"/>
    <property type="match status" value="1"/>
</dbReference>
<keyword evidence="2" id="KW-0808">Transferase</keyword>
<dbReference type="AlphaFoldDB" id="A0A1Q4HLM3"/>
<dbReference type="RefSeq" id="WP_073853815.1">
    <property type="nucleotide sequence ID" value="NZ_BAAATC010000018.1"/>
</dbReference>
<dbReference type="InterPro" id="IPR003673">
    <property type="entry name" value="CoA-Trfase_fam_III"/>
</dbReference>
<dbReference type="InterPro" id="IPR023606">
    <property type="entry name" value="CoA-Trfase_III_dom_1_sf"/>
</dbReference>
<dbReference type="Gene3D" id="3.40.50.10540">
    <property type="entry name" value="Crotonobetainyl-coa:carnitine coa-transferase, domain 1"/>
    <property type="match status" value="1"/>
</dbReference>
<dbReference type="STRING" id="1801.BRW64_02345"/>
<proteinExistence type="predicted"/>
<organism evidence="2 4">
    <name type="scientific">Mycolicibacterium diernhoferi</name>
    <dbReference type="NCBI Taxonomy" id="1801"/>
    <lineage>
        <taxon>Bacteria</taxon>
        <taxon>Bacillati</taxon>
        <taxon>Actinomycetota</taxon>
        <taxon>Actinomycetes</taxon>
        <taxon>Mycobacteriales</taxon>
        <taxon>Mycobacteriaceae</taxon>
        <taxon>Mycolicibacterium</taxon>
    </lineage>
</organism>
<reference evidence="2 4" key="2">
    <citation type="submission" date="2017-10" db="EMBL/GenBank/DDBJ databases">
        <title>The new phylogeny of genus Mycobacterium.</title>
        <authorList>
            <person name="Tortoli E."/>
            <person name="Trovato A."/>
            <person name="Cirillo D.M."/>
        </authorList>
    </citation>
    <scope>NUCLEOTIDE SEQUENCE [LARGE SCALE GENOMIC DNA]</scope>
    <source>
        <strain evidence="2 4">IP141170001</strain>
    </source>
</reference>
<name>A0A1Q4HLM3_9MYCO</name>
<dbReference type="EMBL" id="MIJD01000040">
    <property type="protein sequence ID" value="OPE55235.1"/>
    <property type="molecule type" value="Genomic_DNA"/>
</dbReference>
<dbReference type="Gene3D" id="3.30.1540.10">
    <property type="entry name" value="formyl-coa transferase, domain 3"/>
    <property type="match status" value="1"/>
</dbReference>
<keyword evidence="4" id="KW-1185">Reference proteome</keyword>
<evidence type="ECO:0000313" key="3">
    <source>
        <dbReference type="Proteomes" id="UP000191039"/>
    </source>
</evidence>
<dbReference type="InterPro" id="IPR044855">
    <property type="entry name" value="CoA-Trfase_III_dom3_sf"/>
</dbReference>
<evidence type="ECO:0000313" key="1">
    <source>
        <dbReference type="EMBL" id="OPE55235.1"/>
    </source>
</evidence>
<dbReference type="OrthoDB" id="9797653at2"/>
<evidence type="ECO:0000313" key="2">
    <source>
        <dbReference type="EMBL" id="PEG52069.1"/>
    </source>
</evidence>
<dbReference type="SUPFAM" id="SSF89796">
    <property type="entry name" value="CoA-transferase family III (CaiB/BaiF)"/>
    <property type="match status" value="1"/>
</dbReference>
<dbReference type="EMBL" id="PDCR01000037">
    <property type="protein sequence ID" value="PEG52069.1"/>
    <property type="molecule type" value="Genomic_DNA"/>
</dbReference>
<dbReference type="InterPro" id="IPR050509">
    <property type="entry name" value="CoA-transferase_III"/>
</dbReference>
<sequence>MDRPLHGVRVLEVARSANVASAGAVLADWGADVIKVDTPDGDGRPAPGPVVAAPNRGKRSIGLGLGMAEARPVLEELIRRSDVFLTDHPAAACAKLRIDLDEVRRVNPGIIYVTGSGCGTAGPDRDRGADEATAFWARGGSADGLTAPDAGHAAPTPSSGYGDNVAALAVAGGVAAALYGRRATGEPSVLDVSLLAVGAWANQFTVNSALAAGGPLPKLDTRPQSLGNPLVGGYRTADGRFITLAMSQPARHWPEFCRLMGRDDCAFDPRFTAPDTLAEHIDEAVGIVATAIAARSFAECCRLLEPGTGAWAPVQDGWEVGNDEALIANGRIAEVVDARGGTQRLVANPVKFDDGRLRLGRAPSVAEHTEDVLREIGFDEDALTELKFAGAIS</sequence>
<reference evidence="1 3" key="1">
    <citation type="submission" date="2016-09" db="EMBL/GenBank/DDBJ databases">
        <title>genome sequences of unsequenced Mycobacteria.</title>
        <authorList>
            <person name="Greninger A.L."/>
            <person name="Jerome K.R."/>
            <person name="Mcnair B."/>
            <person name="Wallis C."/>
            <person name="Fang F."/>
        </authorList>
    </citation>
    <scope>NUCLEOTIDE SEQUENCE [LARGE SCALE GENOMIC DNA]</scope>
    <source>
        <strain evidence="1 3">BM1</strain>
    </source>
</reference>
<dbReference type="Pfam" id="PF02515">
    <property type="entry name" value="CoA_transf_3"/>
    <property type="match status" value="1"/>
</dbReference>
<dbReference type="GO" id="GO:0016740">
    <property type="term" value="F:transferase activity"/>
    <property type="evidence" value="ECO:0007669"/>
    <property type="project" value="UniProtKB-KW"/>
</dbReference>